<protein>
    <recommendedName>
        <fullName evidence="11">RRM domain-containing protein</fullName>
    </recommendedName>
</protein>
<dbReference type="AlphaFoldDB" id="A0AAV2SSW5"/>
<dbReference type="InterPro" id="IPR041105">
    <property type="entry name" value="TDP-43_N"/>
</dbReference>
<dbReference type="EMBL" id="CAXKWB010124895">
    <property type="protein sequence ID" value="CAL4238960.1"/>
    <property type="molecule type" value="Genomic_DNA"/>
</dbReference>
<dbReference type="CDD" id="cd19609">
    <property type="entry name" value="NTD_TDP-43"/>
    <property type="match status" value="1"/>
</dbReference>
<dbReference type="GO" id="GO:0005654">
    <property type="term" value="C:nucleoplasm"/>
    <property type="evidence" value="ECO:0007669"/>
    <property type="project" value="TreeGrafter"/>
</dbReference>
<feature type="domain" description="RRM" evidence="11">
    <location>
        <begin position="160"/>
        <end position="235"/>
    </location>
</feature>
<dbReference type="Pfam" id="PF18694">
    <property type="entry name" value="TDP-43_N"/>
    <property type="match status" value="1"/>
</dbReference>
<keyword evidence="5" id="KW-0805">Transcription regulation</keyword>
<keyword evidence="7" id="KW-0508">mRNA splicing</keyword>
<accession>A0AAV2SSW5</accession>
<dbReference type="GO" id="GO:0003723">
    <property type="term" value="F:RNA binding"/>
    <property type="evidence" value="ECO:0007669"/>
    <property type="project" value="UniProtKB-UniRule"/>
</dbReference>
<dbReference type="GO" id="GO:0008380">
    <property type="term" value="P:RNA splicing"/>
    <property type="evidence" value="ECO:0007669"/>
    <property type="project" value="UniProtKB-KW"/>
</dbReference>
<comment type="subcellular location">
    <subcellularLocation>
        <location evidence="1">Nucleus</location>
    </subcellularLocation>
</comment>
<proteinExistence type="predicted"/>
<evidence type="ECO:0000256" key="6">
    <source>
        <dbReference type="ARBA" id="ARBA00023163"/>
    </source>
</evidence>
<dbReference type="Pfam" id="PF00076">
    <property type="entry name" value="RRM_1"/>
    <property type="match status" value="2"/>
</dbReference>
<dbReference type="InterPro" id="IPR012677">
    <property type="entry name" value="Nucleotide-bd_a/b_plait_sf"/>
</dbReference>
<feature type="compositionally biased region" description="Basic and acidic residues" evidence="10">
    <location>
        <begin position="129"/>
        <end position="152"/>
    </location>
</feature>
<evidence type="ECO:0000313" key="13">
    <source>
        <dbReference type="Proteomes" id="UP001497623"/>
    </source>
</evidence>
<evidence type="ECO:0000256" key="8">
    <source>
        <dbReference type="ARBA" id="ARBA00023242"/>
    </source>
</evidence>
<evidence type="ECO:0000256" key="4">
    <source>
        <dbReference type="ARBA" id="ARBA00022884"/>
    </source>
</evidence>
<dbReference type="PROSITE" id="PS50102">
    <property type="entry name" value="RRM"/>
    <property type="match status" value="2"/>
</dbReference>
<dbReference type="GO" id="GO:0000785">
    <property type="term" value="C:chromatin"/>
    <property type="evidence" value="ECO:0007669"/>
    <property type="project" value="TreeGrafter"/>
</dbReference>
<dbReference type="PANTHER" id="PTHR48033:SF9">
    <property type="entry name" value="TAR DNA-BINDING PROTEIN 43"/>
    <property type="match status" value="1"/>
</dbReference>
<evidence type="ECO:0000256" key="7">
    <source>
        <dbReference type="ARBA" id="ARBA00023187"/>
    </source>
</evidence>
<evidence type="ECO:0000256" key="2">
    <source>
        <dbReference type="ARBA" id="ARBA00022664"/>
    </source>
</evidence>
<dbReference type="GO" id="GO:0010468">
    <property type="term" value="P:regulation of gene expression"/>
    <property type="evidence" value="ECO:0007669"/>
    <property type="project" value="TreeGrafter"/>
</dbReference>
<dbReference type="InterPro" id="IPR035979">
    <property type="entry name" value="RBD_domain_sf"/>
</dbReference>
<reference evidence="12 13" key="1">
    <citation type="submission" date="2024-05" db="EMBL/GenBank/DDBJ databases">
        <authorList>
            <person name="Wallberg A."/>
        </authorList>
    </citation>
    <scope>NUCLEOTIDE SEQUENCE [LARGE SCALE GENOMIC DNA]</scope>
</reference>
<feature type="compositionally biased region" description="Basic and acidic residues" evidence="10">
    <location>
        <begin position="8"/>
        <end position="17"/>
    </location>
</feature>
<evidence type="ECO:0000313" key="12">
    <source>
        <dbReference type="EMBL" id="CAL4238960.1"/>
    </source>
</evidence>
<dbReference type="SUPFAM" id="SSF54928">
    <property type="entry name" value="RNA-binding domain, RBD"/>
    <property type="match status" value="1"/>
</dbReference>
<evidence type="ECO:0000259" key="11">
    <source>
        <dbReference type="PROSITE" id="PS50102"/>
    </source>
</evidence>
<sequence length="292" mass="32673">MCRRRNKTALESEKEEVSSEVESEAEVGEASGAESEGSDTQEDQGEANMNVFITVCSEEGGETIELPTDEDGNLTLSSLESQFSGASGLSYRPEDDEELVSVACSEGCLYPPDEGWEAYIFVCDFPRDSKRKQDDDSEENESKTNKRIRSESSDGDSETIDLIVLGLPYSTTDAELKKEFEEYGEVKMAEVKKDNQGKSKGFGFVRFADYESQLKVVNKRLLVGGRHIEIKFPKQFSTKIFIGRMKEEMTNDDLSEYFGKYGEITDVYVPRPFKGIGYVTFENPLAVQTILA</sequence>
<feature type="compositionally biased region" description="Acidic residues" evidence="10">
    <location>
        <begin position="36"/>
        <end position="45"/>
    </location>
</feature>
<feature type="compositionally biased region" description="Acidic residues" evidence="10">
    <location>
        <begin position="18"/>
        <end position="27"/>
    </location>
</feature>
<feature type="region of interest" description="Disordered" evidence="10">
    <location>
        <begin position="1"/>
        <end position="50"/>
    </location>
</feature>
<evidence type="ECO:0000256" key="9">
    <source>
        <dbReference type="PROSITE-ProRule" id="PRU00176"/>
    </source>
</evidence>
<keyword evidence="13" id="KW-1185">Reference proteome</keyword>
<comment type="caution">
    <text evidence="12">The sequence shown here is derived from an EMBL/GenBank/DDBJ whole genome shotgun (WGS) entry which is preliminary data.</text>
</comment>
<dbReference type="GO" id="GO:0006397">
    <property type="term" value="P:mRNA processing"/>
    <property type="evidence" value="ECO:0007669"/>
    <property type="project" value="UniProtKB-KW"/>
</dbReference>
<dbReference type="Gene3D" id="3.30.70.330">
    <property type="match status" value="2"/>
</dbReference>
<keyword evidence="8" id="KW-0539">Nucleus</keyword>
<keyword evidence="3" id="KW-0677">Repeat</keyword>
<dbReference type="PANTHER" id="PTHR48033">
    <property type="entry name" value="RNA-BINDING (RRM/RBD/RNP MOTIFS) FAMILY PROTEIN"/>
    <property type="match status" value="1"/>
</dbReference>
<keyword evidence="4 9" id="KW-0694">RNA-binding</keyword>
<dbReference type="SMART" id="SM00360">
    <property type="entry name" value="RRM"/>
    <property type="match status" value="2"/>
</dbReference>
<organism evidence="12 13">
    <name type="scientific">Meganyctiphanes norvegica</name>
    <name type="common">Northern krill</name>
    <name type="synonym">Thysanopoda norvegica</name>
    <dbReference type="NCBI Taxonomy" id="48144"/>
    <lineage>
        <taxon>Eukaryota</taxon>
        <taxon>Metazoa</taxon>
        <taxon>Ecdysozoa</taxon>
        <taxon>Arthropoda</taxon>
        <taxon>Crustacea</taxon>
        <taxon>Multicrustacea</taxon>
        <taxon>Malacostraca</taxon>
        <taxon>Eumalacostraca</taxon>
        <taxon>Eucarida</taxon>
        <taxon>Euphausiacea</taxon>
        <taxon>Euphausiidae</taxon>
        <taxon>Meganyctiphanes</taxon>
    </lineage>
</organism>
<feature type="domain" description="RRM" evidence="11">
    <location>
        <begin position="238"/>
        <end position="292"/>
    </location>
</feature>
<keyword evidence="2" id="KW-0507">mRNA processing</keyword>
<gene>
    <name evidence="12" type="ORF">MNOR_LOCUS40507</name>
</gene>
<evidence type="ECO:0000256" key="3">
    <source>
        <dbReference type="ARBA" id="ARBA00022737"/>
    </source>
</evidence>
<dbReference type="InterPro" id="IPR000504">
    <property type="entry name" value="RRM_dom"/>
</dbReference>
<feature type="non-terminal residue" evidence="12">
    <location>
        <position position="292"/>
    </location>
</feature>
<keyword evidence="6" id="KW-0804">Transcription</keyword>
<feature type="region of interest" description="Disordered" evidence="10">
    <location>
        <begin position="129"/>
        <end position="154"/>
    </location>
</feature>
<dbReference type="Proteomes" id="UP001497623">
    <property type="component" value="Unassembled WGS sequence"/>
</dbReference>
<evidence type="ECO:0000256" key="10">
    <source>
        <dbReference type="SAM" id="MobiDB-lite"/>
    </source>
</evidence>
<evidence type="ECO:0000256" key="5">
    <source>
        <dbReference type="ARBA" id="ARBA00023015"/>
    </source>
</evidence>
<name>A0AAV2SSW5_MEGNR</name>
<evidence type="ECO:0000256" key="1">
    <source>
        <dbReference type="ARBA" id="ARBA00004123"/>
    </source>
</evidence>